<dbReference type="InterPro" id="IPR009014">
    <property type="entry name" value="Transketo_C/PFOR_II"/>
</dbReference>
<gene>
    <name evidence="8" type="ORF">HFO42_18070</name>
</gene>
<dbReference type="NCBIfam" id="NF003621">
    <property type="entry name" value="PRK05261.1-6"/>
    <property type="match status" value="1"/>
</dbReference>
<dbReference type="InterPro" id="IPR018970">
    <property type="entry name" value="Xul5P/Fru6P_PKetolase_N"/>
</dbReference>
<feature type="domain" description="Xylulose 5-phosphate/Fructose 6-phosphate phosphoketolase N-terminal" evidence="7">
    <location>
        <begin position="10"/>
        <end position="372"/>
    </location>
</feature>
<evidence type="ECO:0000256" key="5">
    <source>
        <dbReference type="HAMAP-Rule" id="MF_01403"/>
    </source>
</evidence>
<evidence type="ECO:0000256" key="4">
    <source>
        <dbReference type="ARBA" id="ARBA00023239"/>
    </source>
</evidence>
<dbReference type="PIRSF" id="PIRSF017245">
    <property type="entry name" value="Phosphoketolase"/>
    <property type="match status" value="1"/>
</dbReference>
<organism evidence="8 9">
    <name type="scientific">Rhizobium leguminosarum</name>
    <dbReference type="NCBI Taxonomy" id="384"/>
    <lineage>
        <taxon>Bacteria</taxon>
        <taxon>Pseudomonadati</taxon>
        <taxon>Pseudomonadota</taxon>
        <taxon>Alphaproteobacteria</taxon>
        <taxon>Hyphomicrobiales</taxon>
        <taxon>Rhizobiaceae</taxon>
        <taxon>Rhizobium/Agrobacterium group</taxon>
        <taxon>Rhizobium</taxon>
    </lineage>
</organism>
<dbReference type="PROSITE" id="PS60003">
    <property type="entry name" value="PHOSPHOKETOLASE_2"/>
    <property type="match status" value="1"/>
</dbReference>
<dbReference type="InterPro" id="IPR023962">
    <property type="entry name" value="Phosphoketolase"/>
</dbReference>
<dbReference type="EMBL" id="JAAXEP010000008">
    <property type="protein sequence ID" value="MBY5629991.1"/>
    <property type="molecule type" value="Genomic_DNA"/>
</dbReference>
<keyword evidence="3 5" id="KW-0786">Thiamine pyrophosphate</keyword>
<dbReference type="InterPro" id="IPR019789">
    <property type="entry name" value="Xul5P/Fru6P_PKetolase_ThDP_BS"/>
</dbReference>
<dbReference type="InterPro" id="IPR019790">
    <property type="entry name" value="Xul5P/Fru6P_PKetolase_CS"/>
</dbReference>
<keyword evidence="4 5" id="KW-0456">Lyase</keyword>
<protein>
    <recommendedName>
        <fullName evidence="5">Probable phosphoketolase</fullName>
        <ecNumber evidence="5">4.1.2.-</ecNumber>
    </recommendedName>
</protein>
<proteinExistence type="inferred from homology"/>
<reference evidence="8" key="1">
    <citation type="submission" date="2020-04" db="EMBL/GenBank/DDBJ databases">
        <title>Global-level population genomics supports evidence of horizontal gene transfer on evolution of Rhizobia in Lentils.</title>
        <authorList>
            <person name="Gai Y."/>
            <person name="Cook D."/>
            <person name="Riely B."/>
        </authorList>
    </citation>
    <scope>NUCLEOTIDE SEQUENCE</scope>
    <source>
        <strain evidence="8">Derici101B</strain>
    </source>
</reference>
<dbReference type="RefSeq" id="WP_222261265.1">
    <property type="nucleotide sequence ID" value="NZ_JAAXEB010000009.1"/>
</dbReference>
<dbReference type="Gene3D" id="3.40.50.920">
    <property type="match status" value="1"/>
</dbReference>
<dbReference type="NCBIfam" id="NF003619">
    <property type="entry name" value="PRK05261.1-4"/>
    <property type="match status" value="1"/>
</dbReference>
<dbReference type="InterPro" id="IPR018969">
    <property type="entry name" value="Xul5P/Fru6P_PKetolase_C"/>
</dbReference>
<evidence type="ECO:0000256" key="3">
    <source>
        <dbReference type="ARBA" id="ARBA00023052"/>
    </source>
</evidence>
<evidence type="ECO:0000259" key="7">
    <source>
        <dbReference type="Pfam" id="PF09364"/>
    </source>
</evidence>
<dbReference type="HAMAP" id="MF_01403">
    <property type="entry name" value="Phosphoketolase"/>
    <property type="match status" value="1"/>
</dbReference>
<dbReference type="Gene3D" id="3.40.50.970">
    <property type="match status" value="2"/>
</dbReference>
<dbReference type="SUPFAM" id="SSF52518">
    <property type="entry name" value="Thiamin diphosphate-binding fold (THDP-binding)"/>
    <property type="match status" value="2"/>
</dbReference>
<dbReference type="InterPro" id="IPR029061">
    <property type="entry name" value="THDP-binding"/>
</dbReference>
<dbReference type="InterPro" id="IPR005593">
    <property type="entry name" value="Xul5P/Fru6P_PKetolase"/>
</dbReference>
<evidence type="ECO:0000313" key="9">
    <source>
        <dbReference type="Proteomes" id="UP000825699"/>
    </source>
</evidence>
<evidence type="ECO:0000256" key="2">
    <source>
        <dbReference type="ARBA" id="ARBA00005623"/>
    </source>
</evidence>
<dbReference type="PANTHER" id="PTHR31273:SF0">
    <property type="entry name" value="PHOSPHOKETOLASE-RELATED"/>
    <property type="match status" value="1"/>
</dbReference>
<dbReference type="Pfam" id="PF09364">
    <property type="entry name" value="XFP_N"/>
    <property type="match status" value="1"/>
</dbReference>
<comment type="caution">
    <text evidence="8">The sequence shown here is derived from an EMBL/GenBank/DDBJ whole genome shotgun (WGS) entry which is preliminary data.</text>
</comment>
<evidence type="ECO:0000256" key="1">
    <source>
        <dbReference type="ARBA" id="ARBA00001964"/>
    </source>
</evidence>
<dbReference type="Proteomes" id="UP000825699">
    <property type="component" value="Unassembled WGS sequence"/>
</dbReference>
<dbReference type="Pfam" id="PF09363">
    <property type="entry name" value="XFP_C"/>
    <property type="match status" value="1"/>
</dbReference>
<dbReference type="Pfam" id="PF03894">
    <property type="entry name" value="XFP"/>
    <property type="match status" value="1"/>
</dbReference>
<dbReference type="GO" id="GO:0016832">
    <property type="term" value="F:aldehyde-lyase activity"/>
    <property type="evidence" value="ECO:0007669"/>
    <property type="project" value="UniProtKB-UniRule"/>
</dbReference>
<dbReference type="GO" id="GO:0005975">
    <property type="term" value="P:carbohydrate metabolic process"/>
    <property type="evidence" value="ECO:0007669"/>
    <property type="project" value="InterPro"/>
</dbReference>
<comment type="cofactor">
    <cofactor evidence="1 5">
        <name>thiamine diphosphate</name>
        <dbReference type="ChEBI" id="CHEBI:58937"/>
    </cofactor>
</comment>
<evidence type="ECO:0000259" key="6">
    <source>
        <dbReference type="Pfam" id="PF09363"/>
    </source>
</evidence>
<dbReference type="PROSITE" id="PS60002">
    <property type="entry name" value="PHOSPHOKETOLASE_1"/>
    <property type="match status" value="1"/>
</dbReference>
<dbReference type="PANTHER" id="PTHR31273">
    <property type="entry name" value="PHOSPHOKETOLASE-RELATED"/>
    <property type="match status" value="1"/>
</dbReference>
<sequence>MEKHVSTAALTDTELTLIDRYWRAANYLSVGQIYLLANPLLREPLKAEHIKPRLLGHWGTTPGLNFIYAHLNRLIRARDLDIIYMCGPGHGGPGMVANTYLEGIYSEIYPEISEDTEGMRKLFRQFSFPGGIPSHAAPETPGSIHEGGELGYALVHAYGAAFDNPDLIVACVVGDGEAETGPLAASWHSNKFLNPARDGAVLPILHLNGYKIANPTILGRASHEDLQSLFEGYGYEPFFVEGHEPRDMHQQMAATFNRVFDRIREIQEEARKGKAPDICPRWPMIVLRSPKGWTGPKEVDGKKVEGFWRSHQVPVSNCRENEGHRKILEDWMRGYDPEDLFSADGRLKPELRALAPVGERRMGANPHANGGLLRRELDVPDIRDYAVDIGKRGSAMVQSTEILGHYLRDTMKRNAEAANFRIFGPDETESNRLGSVFDVTDRVWMEGIEPYDVHLSRDGRVMEVLSEHLCQGWLEGYLLTGRHGLFSCYEAFIHIIDSMFNQHAKWLKVTRELEWRKPISSLNYLLTSHVWRQDHNGFSHQDPGFVDLVANKKADIVRIYLPPDANTLLWVGDHCLRTYDRINVIVAGKQPEPQWLSMDEAVKHCQAGIGIWHWASNEEDTILPDLVMACAGDVPTMETLAAVDLLRKAIPELKIRTVNVVDLLALQSRDQHPHGLTDEAFDAIFTSDKPVIFAYHGYPYLIHRLTYKRTNHRNIHVRGFIEEGTTTTPFDMTVLNELDRFHLAIEAIERVPSLKEKAGEALAAFRGKLAEHHDYVREYGEDMPGVRNWTWPMA</sequence>
<comment type="similarity">
    <text evidence="2 5">Belongs to the XFP family.</text>
</comment>
<dbReference type="NCBIfam" id="NF003617">
    <property type="entry name" value="PRK05261.1-2"/>
    <property type="match status" value="1"/>
</dbReference>
<dbReference type="EC" id="4.1.2.-" evidence="5"/>
<evidence type="ECO:0000313" key="8">
    <source>
        <dbReference type="EMBL" id="MBY5629991.1"/>
    </source>
</evidence>
<dbReference type="CDD" id="cd02011">
    <property type="entry name" value="TPP_PK"/>
    <property type="match status" value="1"/>
</dbReference>
<name>A0AAJ1AA98_RHILE</name>
<accession>A0AAJ1AA98</accession>
<feature type="domain" description="Xylulose 5-phosphate/Fructose 6-phosphate phosphoketolase C-terminal" evidence="6">
    <location>
        <begin position="589"/>
        <end position="791"/>
    </location>
</feature>
<dbReference type="NCBIfam" id="NF003616">
    <property type="entry name" value="PRK05261.1-1"/>
    <property type="match status" value="1"/>
</dbReference>
<dbReference type="AlphaFoldDB" id="A0AAJ1AA98"/>